<dbReference type="RefSeq" id="WP_180144185.1">
    <property type="nucleotide sequence ID" value="NZ_CAADHO010000009.1"/>
</dbReference>
<dbReference type="AlphaFoldDB" id="A0A4U8YSH2"/>
<accession>A0A4U8YSH2</accession>
<protein>
    <submittedName>
        <fullName evidence="2">Uncharacterized protein</fullName>
    </submittedName>
</protein>
<name>A0A4U8YSH2_9BACT</name>
<keyword evidence="3" id="KW-1185">Reference proteome</keyword>
<evidence type="ECO:0000313" key="2">
    <source>
        <dbReference type="EMBL" id="VFQ46457.1"/>
    </source>
</evidence>
<evidence type="ECO:0000256" key="1">
    <source>
        <dbReference type="SAM" id="SignalP"/>
    </source>
</evidence>
<evidence type="ECO:0000313" key="3">
    <source>
        <dbReference type="Proteomes" id="UP000507962"/>
    </source>
</evidence>
<gene>
    <name evidence="2" type="ORF">MSL71_41240</name>
</gene>
<dbReference type="PROSITE" id="PS51257">
    <property type="entry name" value="PROKAR_LIPOPROTEIN"/>
    <property type="match status" value="1"/>
</dbReference>
<feature type="signal peptide" evidence="1">
    <location>
        <begin position="1"/>
        <end position="22"/>
    </location>
</feature>
<reference evidence="2 3" key="1">
    <citation type="submission" date="2019-03" db="EMBL/GenBank/DDBJ databases">
        <authorList>
            <person name="Nijsse B."/>
        </authorList>
    </citation>
    <scope>NUCLEOTIDE SEQUENCE [LARGE SCALE GENOMIC DNA]</scope>
    <source>
        <strain evidence="2">Desulfoluna butyratoxydans MSL71</strain>
    </source>
</reference>
<organism evidence="2 3">
    <name type="scientific">Desulfoluna butyratoxydans</name>
    <dbReference type="NCBI Taxonomy" id="231438"/>
    <lineage>
        <taxon>Bacteria</taxon>
        <taxon>Pseudomonadati</taxon>
        <taxon>Thermodesulfobacteriota</taxon>
        <taxon>Desulfobacteria</taxon>
        <taxon>Desulfobacterales</taxon>
        <taxon>Desulfolunaceae</taxon>
        <taxon>Desulfoluna</taxon>
    </lineage>
</organism>
<dbReference type="Proteomes" id="UP000507962">
    <property type="component" value="Unassembled WGS sequence"/>
</dbReference>
<keyword evidence="1" id="KW-0732">Signal</keyword>
<feature type="chain" id="PRO_5020507796" evidence="1">
    <location>
        <begin position="23"/>
        <end position="564"/>
    </location>
</feature>
<dbReference type="EMBL" id="CAADHO010000009">
    <property type="protein sequence ID" value="VFQ46457.1"/>
    <property type="molecule type" value="Genomic_DNA"/>
</dbReference>
<sequence>MRALLSRSTVALLLLLLLTACDETDTSQPLTISGHITTDKAVVEGGGEMYASVLKGSGQEMMSRDLSESFEAMTCTAPDGSFTLDLSGTGLVPGDTVTLIGFLDRNGHGGIPTPDEGDAMGFFMEEGSFTPSYTLKPGVNSGADIRISRQVYDFHKEISGTITGGYTGLVHLFAYAGDIRSLDLSALDVDSIIGYASVEKREHSLDYRMTILPYGHDLPIADVTIMAIFDANESGKLDPGEAVAFHSQRPKGLPTLVTLTEGAQGDINLDADHAMVLPVPAGETITLSGRVEPPVGYGENSAPLFVLVAETNDPNLLLTHPLSVTRAFYRLDPGTVDFNLDVSATGLAPGDTVMVLALWDKNFKEAPDTPTYTCFPDANAGDLLGYYQNKATFTVAHTLHEGENTFVPEAGGNPALRFDVNRRVVNHSASLAFKIQNGGGVTVNTGDALLVIAIQKDGLTISLTPELTDPDRIVAMASVTATGDADHTYAVPVMGALLDEIIKTPFGVDEVYVIAVLDANQNGKPDTGESLAYYPTMLSLPATTDIRDGINTLDKPVTFSMFTL</sequence>
<proteinExistence type="predicted"/>